<evidence type="ECO:0000313" key="2">
    <source>
        <dbReference type="Proteomes" id="UP000217545"/>
    </source>
</evidence>
<dbReference type="AlphaFoldDB" id="A0AAD0EDE2"/>
<sequence>MRAKTQAFMSLFRAMKPVICKVPGFAVVDGSGIALRANLAKTQDTVQIG</sequence>
<name>A0AAD0EDE2_9RHOB</name>
<organism evidence="1 2">
    <name type="scientific">Phaeobacter gallaeciensis</name>
    <dbReference type="NCBI Taxonomy" id="60890"/>
    <lineage>
        <taxon>Bacteria</taxon>
        <taxon>Pseudomonadati</taxon>
        <taxon>Pseudomonadota</taxon>
        <taxon>Alphaproteobacteria</taxon>
        <taxon>Rhodobacterales</taxon>
        <taxon>Roseobacteraceae</taxon>
        <taxon>Phaeobacter</taxon>
    </lineage>
</organism>
<protein>
    <submittedName>
        <fullName evidence="1">Enoyl-CoA hydratase</fullName>
    </submittedName>
</protein>
<evidence type="ECO:0000313" key="1">
    <source>
        <dbReference type="EMBL" id="ATF06365.1"/>
    </source>
</evidence>
<dbReference type="EMBL" id="CP010784">
    <property type="protein sequence ID" value="ATF06365.1"/>
    <property type="molecule type" value="Genomic_DNA"/>
</dbReference>
<proteinExistence type="predicted"/>
<reference evidence="1 2" key="1">
    <citation type="journal article" date="2017" name="Front. Microbiol.">
        <title>Phaeobacter piscinae sp. nov., a species of the Roseobacter group and potential aquaculture probiont.</title>
        <authorList>
            <person name="Sonnenschein E.C."/>
            <person name="Phippen C.B.W."/>
            <person name="Nielsen K.F."/>
            <person name="Mateiu R.V."/>
            <person name="Melchiorsen J."/>
            <person name="Gram L."/>
            <person name="Overmann J."/>
            <person name="Freese H.M."/>
        </authorList>
    </citation>
    <scope>NUCLEOTIDE SEQUENCE [LARGE SCALE GENOMIC DNA]</scope>
    <source>
        <strain evidence="1 2">P63</strain>
    </source>
</reference>
<accession>A0AAD0EDE2</accession>
<gene>
    <name evidence="1" type="ORF">PhaeoP63_02300</name>
</gene>
<dbReference type="Proteomes" id="UP000217545">
    <property type="component" value="Chromosome"/>
</dbReference>